<keyword evidence="1" id="KW-0812">Transmembrane</keyword>
<evidence type="ECO:0000256" key="1">
    <source>
        <dbReference type="SAM" id="Phobius"/>
    </source>
</evidence>
<accession>A0ABY8FMH9</accession>
<keyword evidence="1" id="KW-0472">Membrane</keyword>
<reference evidence="2 3" key="1">
    <citation type="submission" date="2023-03" db="EMBL/GenBank/DDBJ databases">
        <title>Altererythrobacter sp. CAU 1644 isolated from sand.</title>
        <authorList>
            <person name="Kim W."/>
        </authorList>
    </citation>
    <scope>NUCLEOTIDE SEQUENCE [LARGE SCALE GENOMIC DNA]</scope>
    <source>
        <strain evidence="2 3">CAU 1644</strain>
    </source>
</reference>
<feature type="transmembrane region" description="Helical" evidence="1">
    <location>
        <begin position="70"/>
        <end position="87"/>
    </location>
</feature>
<feature type="transmembrane region" description="Helical" evidence="1">
    <location>
        <begin position="162"/>
        <end position="182"/>
    </location>
</feature>
<evidence type="ECO:0000313" key="3">
    <source>
        <dbReference type="Proteomes" id="UP001215827"/>
    </source>
</evidence>
<name>A0ABY8FMH9_9SPHN</name>
<sequence>MDSFLLPLIATFLISLGGRDQLTVARLAERLGPAPGLLAAGALVSTATAALMATAGLTVAELLPSAAKQMLVAFALLAAAIELFWPVRMKAPTEPTRSLGAIALALFFRQIGDGARFAIFAFAAATVLAPMAAIGGALGGFAALLLGWMMRGELERRLPLRGIRIALGGALAIAAIVLALSARALL</sequence>
<proteinExistence type="predicted"/>
<gene>
    <name evidence="2" type="ORF">P7228_09365</name>
</gene>
<keyword evidence="1" id="KW-1133">Transmembrane helix</keyword>
<organism evidence="2 3">
    <name type="scientific">Altererythrobacter arenosus</name>
    <dbReference type="NCBI Taxonomy" id="3032592"/>
    <lineage>
        <taxon>Bacteria</taxon>
        <taxon>Pseudomonadati</taxon>
        <taxon>Pseudomonadota</taxon>
        <taxon>Alphaproteobacteria</taxon>
        <taxon>Sphingomonadales</taxon>
        <taxon>Erythrobacteraceae</taxon>
        <taxon>Altererythrobacter</taxon>
    </lineage>
</organism>
<evidence type="ECO:0000313" key="2">
    <source>
        <dbReference type="EMBL" id="WFL76208.1"/>
    </source>
</evidence>
<keyword evidence="3" id="KW-1185">Reference proteome</keyword>
<protein>
    <recommendedName>
        <fullName evidence="4">GDT1 family protein</fullName>
    </recommendedName>
</protein>
<dbReference type="RefSeq" id="WP_278014974.1">
    <property type="nucleotide sequence ID" value="NZ_CP121106.1"/>
</dbReference>
<dbReference type="EMBL" id="CP121106">
    <property type="protein sequence ID" value="WFL76208.1"/>
    <property type="molecule type" value="Genomic_DNA"/>
</dbReference>
<dbReference type="Proteomes" id="UP001215827">
    <property type="component" value="Chromosome"/>
</dbReference>
<evidence type="ECO:0008006" key="4">
    <source>
        <dbReference type="Google" id="ProtNLM"/>
    </source>
</evidence>
<feature type="transmembrane region" description="Helical" evidence="1">
    <location>
        <begin position="35"/>
        <end position="58"/>
    </location>
</feature>
<feature type="transmembrane region" description="Helical" evidence="1">
    <location>
        <begin position="117"/>
        <end position="150"/>
    </location>
</feature>